<sequence>MSGFGHYSSHNKARKARANREGLAILESIATDSDDVSSVLRMDNGSDGQFWNVETS</sequence>
<gene>
    <name evidence="1" type="ORF">ebA1427</name>
</gene>
<dbReference type="AlphaFoldDB" id="Q5P710"/>
<name>Q5P710_AROAE</name>
<reference evidence="1 2" key="1">
    <citation type="journal article" date="2005" name="Arch. Microbiol.">
        <title>The genome sequence of an anaerobic aromatic-degrading denitrifying bacterium, strain EbN1.</title>
        <authorList>
            <person name="Rabus R."/>
            <person name="Kube M."/>
            <person name="Heider J."/>
            <person name="Beck A."/>
            <person name="Heitmann K."/>
            <person name="Widdel F."/>
            <person name="Reinhardt R."/>
        </authorList>
    </citation>
    <scope>NUCLEOTIDE SEQUENCE [LARGE SCALE GENOMIC DNA]</scope>
    <source>
        <strain evidence="1 2">EbN1</strain>
    </source>
</reference>
<proteinExistence type="predicted"/>
<evidence type="ECO:0000313" key="1">
    <source>
        <dbReference type="EMBL" id="CAI06901.1"/>
    </source>
</evidence>
<evidence type="ECO:0000313" key="2">
    <source>
        <dbReference type="Proteomes" id="UP000006552"/>
    </source>
</evidence>
<organism evidence="1 2">
    <name type="scientific">Aromatoleum aromaticum (strain DSM 19018 / LMG 30748 / EbN1)</name>
    <name type="common">Azoarcus sp. (strain EbN1)</name>
    <dbReference type="NCBI Taxonomy" id="76114"/>
    <lineage>
        <taxon>Bacteria</taxon>
        <taxon>Pseudomonadati</taxon>
        <taxon>Pseudomonadota</taxon>
        <taxon>Betaproteobacteria</taxon>
        <taxon>Rhodocyclales</taxon>
        <taxon>Rhodocyclaceae</taxon>
        <taxon>Aromatoleum</taxon>
    </lineage>
</organism>
<keyword evidence="2" id="KW-1185">Reference proteome</keyword>
<accession>Q5P710</accession>
<dbReference type="HOGENOM" id="CLU_3004000_0_0_4"/>
<protein>
    <submittedName>
        <fullName evidence="1">Uncharacterized protein</fullName>
    </submittedName>
</protein>
<dbReference type="EMBL" id="CR555306">
    <property type="protein sequence ID" value="CAI06901.1"/>
    <property type="molecule type" value="Genomic_DNA"/>
</dbReference>
<dbReference type="KEGG" id="eba:ebA1427"/>
<dbReference type="Proteomes" id="UP000006552">
    <property type="component" value="Chromosome"/>
</dbReference>